<dbReference type="SUPFAM" id="SSF54637">
    <property type="entry name" value="Thioesterase/thiol ester dehydrase-isomerase"/>
    <property type="match status" value="1"/>
</dbReference>
<dbReference type="NCBIfam" id="TIGR00369">
    <property type="entry name" value="unchar_dom_1"/>
    <property type="match status" value="1"/>
</dbReference>
<keyword evidence="1" id="KW-0378">Hydrolase</keyword>
<dbReference type="AlphaFoldDB" id="A0A9D2KI40"/>
<evidence type="ECO:0000313" key="4">
    <source>
        <dbReference type="EMBL" id="HJA05640.1"/>
    </source>
</evidence>
<dbReference type="Proteomes" id="UP000824223">
    <property type="component" value="Unassembled WGS sequence"/>
</dbReference>
<evidence type="ECO:0000313" key="5">
    <source>
        <dbReference type="Proteomes" id="UP000824223"/>
    </source>
</evidence>
<reference evidence="4" key="2">
    <citation type="submission" date="2021-04" db="EMBL/GenBank/DDBJ databases">
        <authorList>
            <person name="Gilroy R."/>
        </authorList>
    </citation>
    <scope>NUCLEOTIDE SEQUENCE</scope>
    <source>
        <strain evidence="4">ChiSjej2B20-11307</strain>
    </source>
</reference>
<dbReference type="Gene3D" id="3.10.129.10">
    <property type="entry name" value="Hotdog Thioesterase"/>
    <property type="match status" value="1"/>
</dbReference>
<accession>A0A9D2KI40</accession>
<evidence type="ECO:0000259" key="3">
    <source>
        <dbReference type="Pfam" id="PF03061"/>
    </source>
</evidence>
<protein>
    <submittedName>
        <fullName evidence="4">PaaI family thioesterase</fullName>
    </submittedName>
</protein>
<dbReference type="PANTHER" id="PTHR42856">
    <property type="entry name" value="ACYL-COENZYME A THIOESTERASE PAAI"/>
    <property type="match status" value="1"/>
</dbReference>
<dbReference type="InterPro" id="IPR052723">
    <property type="entry name" value="Acyl-CoA_thioesterase_PaaI"/>
</dbReference>
<dbReference type="EMBL" id="DXAK01000003">
    <property type="protein sequence ID" value="HJA05640.1"/>
    <property type="molecule type" value="Genomic_DNA"/>
</dbReference>
<dbReference type="CDD" id="cd03443">
    <property type="entry name" value="PaaI_thioesterase"/>
    <property type="match status" value="1"/>
</dbReference>
<evidence type="ECO:0000256" key="2">
    <source>
        <dbReference type="SAM" id="MobiDB-lite"/>
    </source>
</evidence>
<gene>
    <name evidence="4" type="ORF">H9798_00600</name>
</gene>
<feature type="domain" description="Thioesterase" evidence="3">
    <location>
        <begin position="46"/>
        <end position="118"/>
    </location>
</feature>
<dbReference type="InterPro" id="IPR003736">
    <property type="entry name" value="PAAI_dom"/>
</dbReference>
<dbReference type="PANTHER" id="PTHR42856:SF1">
    <property type="entry name" value="ACYL-COENZYME A THIOESTERASE PAAI"/>
    <property type="match status" value="1"/>
</dbReference>
<name>A0A9D2KI40_9FIRM</name>
<comment type="caution">
    <text evidence="4">The sequence shown here is derived from an EMBL/GenBank/DDBJ whole genome shotgun (WGS) entry which is preliminary data.</text>
</comment>
<dbReference type="GO" id="GO:0016289">
    <property type="term" value="F:acyl-CoA hydrolase activity"/>
    <property type="evidence" value="ECO:0007669"/>
    <property type="project" value="TreeGrafter"/>
</dbReference>
<reference evidence="4" key="1">
    <citation type="journal article" date="2021" name="PeerJ">
        <title>Extensive microbial diversity within the chicken gut microbiome revealed by metagenomics and culture.</title>
        <authorList>
            <person name="Gilroy R."/>
            <person name="Ravi A."/>
            <person name="Getino M."/>
            <person name="Pursley I."/>
            <person name="Horton D.L."/>
            <person name="Alikhan N.F."/>
            <person name="Baker D."/>
            <person name="Gharbi K."/>
            <person name="Hall N."/>
            <person name="Watson M."/>
            <person name="Adriaenssens E.M."/>
            <person name="Foster-Nyarko E."/>
            <person name="Jarju S."/>
            <person name="Secka A."/>
            <person name="Antonio M."/>
            <person name="Oren A."/>
            <person name="Chaudhuri R.R."/>
            <person name="La Ragione R."/>
            <person name="Hildebrand F."/>
            <person name="Pallen M.J."/>
        </authorList>
    </citation>
    <scope>NUCLEOTIDE SEQUENCE</scope>
    <source>
        <strain evidence="4">ChiSjej2B20-11307</strain>
    </source>
</reference>
<organism evidence="4 5">
    <name type="scientific">Candidatus Mediterraneibacter pullicola</name>
    <dbReference type="NCBI Taxonomy" id="2838682"/>
    <lineage>
        <taxon>Bacteria</taxon>
        <taxon>Bacillati</taxon>
        <taxon>Bacillota</taxon>
        <taxon>Clostridia</taxon>
        <taxon>Lachnospirales</taxon>
        <taxon>Lachnospiraceae</taxon>
        <taxon>Mediterraneibacter</taxon>
    </lineage>
</organism>
<sequence>MQPSEETKRLFQNDRFATENGAVIDEVEDHYAKCSLKIEDRHRNAMGAVMGGVYFTLADFALAVAGNWQEMGNVSLNSEITYLTPAKGERLIAEAVCVKAGRTTSYYRIDVKDDLGNLAAAVTATTFCVAKGTTGTSDVGKTERMETARTGKCADGNV</sequence>
<dbReference type="Pfam" id="PF03061">
    <property type="entry name" value="4HBT"/>
    <property type="match status" value="1"/>
</dbReference>
<evidence type="ECO:0000256" key="1">
    <source>
        <dbReference type="ARBA" id="ARBA00022801"/>
    </source>
</evidence>
<dbReference type="InterPro" id="IPR006683">
    <property type="entry name" value="Thioestr_dom"/>
</dbReference>
<feature type="compositionally biased region" description="Basic and acidic residues" evidence="2">
    <location>
        <begin position="140"/>
        <end position="149"/>
    </location>
</feature>
<proteinExistence type="predicted"/>
<feature type="region of interest" description="Disordered" evidence="2">
    <location>
        <begin position="135"/>
        <end position="158"/>
    </location>
</feature>
<dbReference type="InterPro" id="IPR029069">
    <property type="entry name" value="HotDog_dom_sf"/>
</dbReference>